<feature type="coiled-coil region" evidence="4">
    <location>
        <begin position="410"/>
        <end position="471"/>
    </location>
</feature>
<dbReference type="HOGENOM" id="CLU_027929_0_0_3"/>
<dbReference type="InterPro" id="IPR038729">
    <property type="entry name" value="Rad50/SbcC_AAA"/>
</dbReference>
<comment type="subunit">
    <text evidence="2">Heterodimer of SbcC and SbcD.</text>
</comment>
<evidence type="ECO:0000259" key="5">
    <source>
        <dbReference type="Pfam" id="PF13476"/>
    </source>
</evidence>
<dbReference type="PANTHER" id="PTHR32114">
    <property type="entry name" value="ABC TRANSPORTER ABCH.3"/>
    <property type="match status" value="1"/>
</dbReference>
<keyword evidence="7" id="KW-1185">Reference proteome</keyword>
<evidence type="ECO:0000256" key="4">
    <source>
        <dbReference type="SAM" id="Coils"/>
    </source>
</evidence>
<dbReference type="OrthoDB" id="580980at2"/>
<evidence type="ECO:0000256" key="1">
    <source>
        <dbReference type="ARBA" id="ARBA00006930"/>
    </source>
</evidence>
<feature type="coiled-coil region" evidence="4">
    <location>
        <begin position="258"/>
        <end position="306"/>
    </location>
</feature>
<dbReference type="RefSeq" id="WP_015146982.1">
    <property type="nucleotide sequence ID" value="NC_019693.1"/>
</dbReference>
<dbReference type="AlphaFoldDB" id="K9TBT9"/>
<feature type="domain" description="Rad50/SbcC-type AAA" evidence="5">
    <location>
        <begin position="15"/>
        <end position="292"/>
    </location>
</feature>
<dbReference type="SUPFAM" id="SSF52540">
    <property type="entry name" value="P-loop containing nucleoside triphosphate hydrolases"/>
    <property type="match status" value="1"/>
</dbReference>
<accession>K9TBT9</accession>
<reference evidence="6 7" key="1">
    <citation type="submission" date="2012-06" db="EMBL/GenBank/DDBJ databases">
        <title>Finished chromosome of genome of Oscillatoria acuminata PCC 6304.</title>
        <authorList>
            <consortium name="US DOE Joint Genome Institute"/>
            <person name="Gugger M."/>
            <person name="Coursin T."/>
            <person name="Rippka R."/>
            <person name="Tandeau De Marsac N."/>
            <person name="Huntemann M."/>
            <person name="Wei C.-L."/>
            <person name="Han J."/>
            <person name="Detter J.C."/>
            <person name="Han C."/>
            <person name="Tapia R."/>
            <person name="Davenport K."/>
            <person name="Daligault H."/>
            <person name="Erkkila T."/>
            <person name="Gu W."/>
            <person name="Munk A.C.C."/>
            <person name="Teshima H."/>
            <person name="Xu Y."/>
            <person name="Chain P."/>
            <person name="Chen A."/>
            <person name="Krypides N."/>
            <person name="Mavromatis K."/>
            <person name="Markowitz V."/>
            <person name="Szeto E."/>
            <person name="Ivanova N."/>
            <person name="Mikhailova N."/>
            <person name="Ovchinnikova G."/>
            <person name="Pagani I."/>
            <person name="Pati A."/>
            <person name="Goodwin L."/>
            <person name="Peters L."/>
            <person name="Pitluck S."/>
            <person name="Woyke T."/>
            <person name="Kerfeld C."/>
        </authorList>
    </citation>
    <scope>NUCLEOTIDE SEQUENCE [LARGE SCALE GENOMIC DNA]</scope>
    <source>
        <strain evidence="6 7">PCC 6304</strain>
    </source>
</reference>
<comment type="similarity">
    <text evidence="1">Belongs to the SMC family. SbcC subfamily.</text>
</comment>
<evidence type="ECO:0000313" key="7">
    <source>
        <dbReference type="Proteomes" id="UP000010367"/>
    </source>
</evidence>
<protein>
    <recommendedName>
        <fullName evidence="3">Nuclease SbcCD subunit C</fullName>
    </recommendedName>
</protein>
<dbReference type="KEGG" id="oac:Oscil6304_0592"/>
<gene>
    <name evidence="6" type="ORF">Oscil6304_0592</name>
</gene>
<dbReference type="InterPro" id="IPR027417">
    <property type="entry name" value="P-loop_NTPase"/>
</dbReference>
<dbReference type="GO" id="GO:0006302">
    <property type="term" value="P:double-strand break repair"/>
    <property type="evidence" value="ECO:0007669"/>
    <property type="project" value="InterPro"/>
</dbReference>
<name>K9TBT9_9CYAN</name>
<proteinExistence type="inferred from homology"/>
<dbReference type="PANTHER" id="PTHR32114:SF2">
    <property type="entry name" value="ABC TRANSPORTER ABCH.3"/>
    <property type="match status" value="1"/>
</dbReference>
<dbReference type="eggNOG" id="COG1196">
    <property type="taxonomic scope" value="Bacteria"/>
</dbReference>
<dbReference type="Proteomes" id="UP000010367">
    <property type="component" value="Chromosome"/>
</dbReference>
<evidence type="ECO:0000256" key="2">
    <source>
        <dbReference type="ARBA" id="ARBA00011322"/>
    </source>
</evidence>
<dbReference type="Gene3D" id="3.40.50.300">
    <property type="entry name" value="P-loop containing nucleotide triphosphate hydrolases"/>
    <property type="match status" value="2"/>
</dbReference>
<keyword evidence="4" id="KW-0175">Coiled coil</keyword>
<dbReference type="EMBL" id="CP003607">
    <property type="protein sequence ID" value="AFY80332.1"/>
    <property type="molecule type" value="Genomic_DNA"/>
</dbReference>
<dbReference type="InParanoid" id="K9TBT9"/>
<organism evidence="6 7">
    <name type="scientific">Oscillatoria acuminata PCC 6304</name>
    <dbReference type="NCBI Taxonomy" id="56110"/>
    <lineage>
        <taxon>Bacteria</taxon>
        <taxon>Bacillati</taxon>
        <taxon>Cyanobacteriota</taxon>
        <taxon>Cyanophyceae</taxon>
        <taxon>Oscillatoriophycideae</taxon>
        <taxon>Oscillatoriales</taxon>
        <taxon>Oscillatoriaceae</taxon>
        <taxon>Oscillatoria</taxon>
    </lineage>
</organism>
<sequence length="622" mass="72021">MKIQFNKISLLGTGRDFHLQPGLNIITGSITTGKTTLIKCFRGVLGSTLKNFSREARKHITHLTGEILIENDVYEIIRPFVTTKNALVSIAGENEAERLPVLVGSSDQQTYGTWLLKKLDLPILQVLTAPTQESSSNTSPLSINDYMMYCYLSQDEIDGSVFGHTYPAKNIKRKYVFEVIYGKYDVEIAQLNIERSKKLNEIHRLKNYTKTIEEFLEGTPFDNKAQIDYDLNNIIQRLESVSSNSETLGQQIRHYANTDELRQNLLKIEQKLTNLNRERQNEQYSLEQKERLINQLRTQSIRLTKAIVAGQYLLDFDFFSCPRCGSSIQPSRSQSPIDQCYLCLQKPEPQVTQNDLIKEQKRLGDQITETLELVTSHSNKIANIEQAIRDSNKHREILVSEIDHRSRRYVSEQAERIALFEQQRTHLQEQKQRLEEYLELYNRQEQVISSIQQLEYDLEKINIDIALANNQISNFENYLNFLDNTYNEILQEFHVPSFSDPGPSIIDRETYLPRFEGRRFNELESQGLKVMVNIAHIIAHQITSLHFNLKLPNILIIDGLSGNMGYEGLDLERIEAIYNYIIKFSNLYQNRLQIIISDNTIPKVAEEYVLAEFNEDNKLIPL</sequence>
<evidence type="ECO:0000313" key="6">
    <source>
        <dbReference type="EMBL" id="AFY80332.1"/>
    </source>
</evidence>
<dbReference type="Pfam" id="PF13476">
    <property type="entry name" value="AAA_23"/>
    <property type="match status" value="1"/>
</dbReference>
<dbReference type="STRING" id="56110.Oscil6304_0592"/>
<dbReference type="GO" id="GO:0016887">
    <property type="term" value="F:ATP hydrolysis activity"/>
    <property type="evidence" value="ECO:0007669"/>
    <property type="project" value="InterPro"/>
</dbReference>
<evidence type="ECO:0000256" key="3">
    <source>
        <dbReference type="ARBA" id="ARBA00013368"/>
    </source>
</evidence>